<sequence>MNKERNWLLVIINVFLLLTSVSNLSIVFLAVLTHDVGGFVEILLILLLAAVAIVTAAINGYLLFNKDIRLIKITATLCFVEVFHVFTNGFFYKVTNGPEYVVFLYEDKLGHLRLGKTFDPLNLEVMMKFKESDAMLYGVNVIPLALFVVLMYIIVRETRLNRVKLN</sequence>
<dbReference type="RefSeq" id="WP_141815146.1">
    <property type="nucleotide sequence ID" value="NZ_VFPL01000001.1"/>
</dbReference>
<keyword evidence="1" id="KW-0472">Membrane</keyword>
<protein>
    <submittedName>
        <fullName evidence="2">Uncharacterized protein</fullName>
    </submittedName>
</protein>
<keyword evidence="1" id="KW-0812">Transmembrane</keyword>
<evidence type="ECO:0000256" key="1">
    <source>
        <dbReference type="SAM" id="Phobius"/>
    </source>
</evidence>
<keyword evidence="1" id="KW-1133">Transmembrane helix</keyword>
<dbReference type="Proteomes" id="UP000322918">
    <property type="component" value="Unassembled WGS sequence"/>
</dbReference>
<gene>
    <name evidence="2" type="ORF">F1649_20410</name>
</gene>
<feature type="transmembrane region" description="Helical" evidence="1">
    <location>
        <begin position="134"/>
        <end position="155"/>
    </location>
</feature>
<accession>A0A5M9GTL6</accession>
<organism evidence="2 3">
    <name type="scientific">Arcticibacter tournemirensis</name>
    <dbReference type="NCBI Taxonomy" id="699437"/>
    <lineage>
        <taxon>Bacteria</taxon>
        <taxon>Pseudomonadati</taxon>
        <taxon>Bacteroidota</taxon>
        <taxon>Sphingobacteriia</taxon>
        <taxon>Sphingobacteriales</taxon>
        <taxon>Sphingobacteriaceae</taxon>
        <taxon>Arcticibacter</taxon>
    </lineage>
</organism>
<name>A0A5M9GTL6_9SPHI</name>
<feature type="transmembrane region" description="Helical" evidence="1">
    <location>
        <begin position="42"/>
        <end position="63"/>
    </location>
</feature>
<dbReference type="AlphaFoldDB" id="A0A5M9GTL6"/>
<keyword evidence="3" id="KW-1185">Reference proteome</keyword>
<feature type="transmembrane region" description="Helical" evidence="1">
    <location>
        <begin position="7"/>
        <end position="30"/>
    </location>
</feature>
<proteinExistence type="predicted"/>
<reference evidence="2 3" key="1">
    <citation type="submission" date="2019-09" db="EMBL/GenBank/DDBJ databases">
        <title>Pararcticibacter amylolyticus gen. nov., sp. nov., isolated from a rottenly hemp rope, and reclassification of Pedobacter tournemirensis as Pararcticibacter tournemirensis comb. nov.</title>
        <authorList>
            <person name="Cai Y."/>
        </authorList>
    </citation>
    <scope>NUCLEOTIDE SEQUENCE [LARGE SCALE GENOMIC DNA]</scope>
    <source>
        <strain evidence="2 3">TF5-37.2-LB10</strain>
    </source>
</reference>
<evidence type="ECO:0000313" key="2">
    <source>
        <dbReference type="EMBL" id="KAA8476154.1"/>
    </source>
</evidence>
<feature type="transmembrane region" description="Helical" evidence="1">
    <location>
        <begin position="70"/>
        <end position="92"/>
    </location>
</feature>
<comment type="caution">
    <text evidence="2">The sequence shown here is derived from an EMBL/GenBank/DDBJ whole genome shotgun (WGS) entry which is preliminary data.</text>
</comment>
<dbReference type="EMBL" id="VWNE01000045">
    <property type="protein sequence ID" value="KAA8476154.1"/>
    <property type="molecule type" value="Genomic_DNA"/>
</dbReference>
<evidence type="ECO:0000313" key="3">
    <source>
        <dbReference type="Proteomes" id="UP000322918"/>
    </source>
</evidence>